<gene>
    <name evidence="2" type="ORF">TAV2_LOCUS10801</name>
</gene>
<dbReference type="PANTHER" id="PTHR48449:SF1">
    <property type="entry name" value="DUF1985 DOMAIN-CONTAINING PROTEIN"/>
    <property type="match status" value="1"/>
</dbReference>
<accession>A0AAU9RVQ8</accession>
<protein>
    <recommendedName>
        <fullName evidence="1">DUF1985 domain-containing protein</fullName>
    </recommendedName>
</protein>
<sequence>MAQSMITLPPTKYVEEDCKIWGSVNNHSKFSYLKTVKEILSDSLFSRLKTTFLGPIIKAGGNQNGDDLGFSGQLVHFLVVRQFVSSRDDEIWFCINNKTMRFSLTEFHLVTGLPCWIKEDEVTVDFECDWPLLLPDKRHRVDDLVAQLKVLGENDEESKACYVDCCFDHLHVAIWHYKVLDSEGVFGHCEKEYPCGKVSFDMLVSSVKSFTVENLKKIDLKGFPMALHLWMLVSVSELEEAYARPDNKSDRFPVCARYLSTVQPSYDQIMSKEEDLKVINVLGDLNEEKDDDVLMHLLKSGYVFSELDWK</sequence>
<dbReference type="InterPro" id="IPR015410">
    <property type="entry name" value="DUF1985"/>
</dbReference>
<feature type="non-terminal residue" evidence="2">
    <location>
        <position position="310"/>
    </location>
</feature>
<dbReference type="AlphaFoldDB" id="A0AAU9RVQ8"/>
<keyword evidence="3" id="KW-1185">Reference proteome</keyword>
<dbReference type="EMBL" id="OU466859">
    <property type="protein sequence ID" value="CAH2051803.1"/>
    <property type="molecule type" value="Genomic_DNA"/>
</dbReference>
<feature type="domain" description="DUF1985" evidence="1">
    <location>
        <begin position="80"/>
        <end position="120"/>
    </location>
</feature>
<dbReference type="Proteomes" id="UP000836841">
    <property type="component" value="Chromosome 3"/>
</dbReference>
<evidence type="ECO:0000313" key="3">
    <source>
        <dbReference type="Proteomes" id="UP000836841"/>
    </source>
</evidence>
<dbReference type="PANTHER" id="PTHR48449">
    <property type="entry name" value="DUF1985 DOMAIN-CONTAINING PROTEIN"/>
    <property type="match status" value="1"/>
</dbReference>
<evidence type="ECO:0000259" key="1">
    <source>
        <dbReference type="Pfam" id="PF09331"/>
    </source>
</evidence>
<name>A0AAU9RVQ8_THLAR</name>
<reference evidence="2 3" key="1">
    <citation type="submission" date="2022-03" db="EMBL/GenBank/DDBJ databases">
        <authorList>
            <person name="Nunn A."/>
            <person name="Chopra R."/>
            <person name="Nunn A."/>
            <person name="Contreras Garrido A."/>
        </authorList>
    </citation>
    <scope>NUCLEOTIDE SEQUENCE [LARGE SCALE GENOMIC DNA]</scope>
</reference>
<dbReference type="Pfam" id="PF09331">
    <property type="entry name" value="DUF1985"/>
    <property type="match status" value="1"/>
</dbReference>
<organism evidence="2 3">
    <name type="scientific">Thlaspi arvense</name>
    <name type="common">Field penny-cress</name>
    <dbReference type="NCBI Taxonomy" id="13288"/>
    <lineage>
        <taxon>Eukaryota</taxon>
        <taxon>Viridiplantae</taxon>
        <taxon>Streptophyta</taxon>
        <taxon>Embryophyta</taxon>
        <taxon>Tracheophyta</taxon>
        <taxon>Spermatophyta</taxon>
        <taxon>Magnoliopsida</taxon>
        <taxon>eudicotyledons</taxon>
        <taxon>Gunneridae</taxon>
        <taxon>Pentapetalae</taxon>
        <taxon>rosids</taxon>
        <taxon>malvids</taxon>
        <taxon>Brassicales</taxon>
        <taxon>Brassicaceae</taxon>
        <taxon>Thlaspideae</taxon>
        <taxon>Thlaspi</taxon>
    </lineage>
</organism>
<evidence type="ECO:0000313" key="2">
    <source>
        <dbReference type="EMBL" id="CAH2051803.1"/>
    </source>
</evidence>
<proteinExistence type="predicted"/>